<reference evidence="3 4" key="1">
    <citation type="submission" date="2015-03" db="EMBL/GenBank/DDBJ databases">
        <title>Genome assembly of Sandaracinus amylolyticus DSM 53668.</title>
        <authorList>
            <person name="Sharma G."/>
            <person name="Subramanian S."/>
        </authorList>
    </citation>
    <scope>NUCLEOTIDE SEQUENCE [LARGE SCALE GENOMIC DNA]</scope>
    <source>
        <strain evidence="3 4">DSM 53668</strain>
    </source>
</reference>
<dbReference type="SUPFAM" id="SSF52172">
    <property type="entry name" value="CheY-like"/>
    <property type="match status" value="1"/>
</dbReference>
<dbReference type="GO" id="GO:0000160">
    <property type="term" value="P:phosphorelay signal transduction system"/>
    <property type="evidence" value="ECO:0007669"/>
    <property type="project" value="InterPro"/>
</dbReference>
<sequence>MSDDPSYVLVVDSDEGSLGSVAAVLAPLGRPVRGARDAASALAAILAGPPLLVVLAGDRPSLSAIDLARVVRERLGHRAPRILLVSGSAVRRVDLRHVDDVVRRPYRAEELVARAKRLVRASGVWSLRGKEAPRALRRIGPA</sequence>
<dbReference type="Gene3D" id="3.40.50.2300">
    <property type="match status" value="1"/>
</dbReference>
<dbReference type="InterPro" id="IPR001789">
    <property type="entry name" value="Sig_transdc_resp-reg_receiver"/>
</dbReference>
<dbReference type="Proteomes" id="UP000034883">
    <property type="component" value="Chromosome"/>
</dbReference>
<evidence type="ECO:0000313" key="4">
    <source>
        <dbReference type="Proteomes" id="UP000034883"/>
    </source>
</evidence>
<evidence type="ECO:0000259" key="2">
    <source>
        <dbReference type="PROSITE" id="PS50110"/>
    </source>
</evidence>
<protein>
    <recommendedName>
        <fullName evidence="2">Response regulatory domain-containing protein</fullName>
    </recommendedName>
</protein>
<dbReference type="PROSITE" id="PS50110">
    <property type="entry name" value="RESPONSE_REGULATORY"/>
    <property type="match status" value="1"/>
</dbReference>
<dbReference type="KEGG" id="samy:DB32_007104"/>
<name>A0A0F6W8A5_9BACT</name>
<gene>
    <name evidence="3" type="ORF">DB32_007104</name>
</gene>
<feature type="domain" description="Response regulatory" evidence="2">
    <location>
        <begin position="7"/>
        <end position="119"/>
    </location>
</feature>
<accession>A0A0F6W8A5</accession>
<dbReference type="InterPro" id="IPR011006">
    <property type="entry name" value="CheY-like_superfamily"/>
</dbReference>
<dbReference type="EMBL" id="CP011125">
    <property type="protein sequence ID" value="AKF09955.1"/>
    <property type="molecule type" value="Genomic_DNA"/>
</dbReference>
<evidence type="ECO:0000256" key="1">
    <source>
        <dbReference type="PROSITE-ProRule" id="PRU00169"/>
    </source>
</evidence>
<keyword evidence="4" id="KW-1185">Reference proteome</keyword>
<proteinExistence type="predicted"/>
<organism evidence="3 4">
    <name type="scientific">Sandaracinus amylolyticus</name>
    <dbReference type="NCBI Taxonomy" id="927083"/>
    <lineage>
        <taxon>Bacteria</taxon>
        <taxon>Pseudomonadati</taxon>
        <taxon>Myxococcota</taxon>
        <taxon>Polyangia</taxon>
        <taxon>Polyangiales</taxon>
        <taxon>Sandaracinaceae</taxon>
        <taxon>Sandaracinus</taxon>
    </lineage>
</organism>
<dbReference type="STRING" id="927083.DB32_007104"/>
<comment type="caution">
    <text evidence="1">Lacks conserved residue(s) required for the propagation of feature annotation.</text>
</comment>
<dbReference type="RefSeq" id="WP_053236959.1">
    <property type="nucleotide sequence ID" value="NZ_CP011125.1"/>
</dbReference>
<dbReference type="AlphaFoldDB" id="A0A0F6W8A5"/>
<evidence type="ECO:0000313" key="3">
    <source>
        <dbReference type="EMBL" id="AKF09955.1"/>
    </source>
</evidence>